<dbReference type="Gene3D" id="3.20.20.30">
    <property type="entry name" value="Luciferase-like domain"/>
    <property type="match status" value="1"/>
</dbReference>
<keyword evidence="2" id="KW-1185">Reference proteome</keyword>
<dbReference type="Proteomes" id="UP000215506">
    <property type="component" value="Unassembled WGS sequence"/>
</dbReference>
<sequence length="205" mass="21578">MSRWIIGARPPLHVALELAGAGHHEAAASDSYAGGPDEWLNLTTADPAQRRPSSIVRIQAPDLAAAQQQTARIKAAAAGEGYDSSAVIVLVDVEVMIAHDAPTARRELARLDCRLTAPSVPASLRYVGTPAGLAGLISDIHAVHVADGVTLQPLVNSEVLGHIAFRTLPWLESSGAPLSAQQVAVVRRRALRARTGRGADHRQPA</sequence>
<dbReference type="InterPro" id="IPR036661">
    <property type="entry name" value="Luciferase-like_sf"/>
</dbReference>
<comment type="caution">
    <text evidence="1">The sequence shown here is derived from an EMBL/GenBank/DDBJ whole genome shotgun (WGS) entry which is preliminary data.</text>
</comment>
<gene>
    <name evidence="1" type="ORF">B7C42_04566</name>
</gene>
<reference evidence="1 2" key="1">
    <citation type="submission" date="2017-07" db="EMBL/GenBank/DDBJ databases">
        <title>First draft Genome Sequence of Nocardia cerradoensis isolated from human infection.</title>
        <authorList>
            <person name="Carrasco G."/>
        </authorList>
    </citation>
    <scope>NUCLEOTIDE SEQUENCE [LARGE SCALE GENOMIC DNA]</scope>
    <source>
        <strain evidence="1 2">CNM20130759</strain>
    </source>
</reference>
<dbReference type="SUPFAM" id="SSF51679">
    <property type="entry name" value="Bacterial luciferase-like"/>
    <property type="match status" value="1"/>
</dbReference>
<evidence type="ECO:0000313" key="2">
    <source>
        <dbReference type="Proteomes" id="UP000215506"/>
    </source>
</evidence>
<name>A0A231H2S4_9NOCA</name>
<evidence type="ECO:0008006" key="3">
    <source>
        <dbReference type="Google" id="ProtNLM"/>
    </source>
</evidence>
<protein>
    <recommendedName>
        <fullName evidence="3">Luciferase-like domain-containing protein</fullName>
    </recommendedName>
</protein>
<organism evidence="1 2">
    <name type="scientific">Nocardia cerradoensis</name>
    <dbReference type="NCBI Taxonomy" id="85688"/>
    <lineage>
        <taxon>Bacteria</taxon>
        <taxon>Bacillati</taxon>
        <taxon>Actinomycetota</taxon>
        <taxon>Actinomycetes</taxon>
        <taxon>Mycobacteriales</taxon>
        <taxon>Nocardiaceae</taxon>
        <taxon>Nocardia</taxon>
    </lineage>
</organism>
<dbReference type="GO" id="GO:0016705">
    <property type="term" value="F:oxidoreductase activity, acting on paired donors, with incorporation or reduction of molecular oxygen"/>
    <property type="evidence" value="ECO:0007669"/>
    <property type="project" value="InterPro"/>
</dbReference>
<proteinExistence type="predicted"/>
<dbReference type="AlphaFoldDB" id="A0A231H2S4"/>
<accession>A0A231H2S4</accession>
<dbReference type="EMBL" id="NGAF01000010">
    <property type="protein sequence ID" value="OXR43144.1"/>
    <property type="molecule type" value="Genomic_DNA"/>
</dbReference>
<evidence type="ECO:0000313" key="1">
    <source>
        <dbReference type="EMBL" id="OXR43144.1"/>
    </source>
</evidence>